<name>A0A7J5PJT4_9BACE</name>
<accession>A0A7J5PJT4</accession>
<feature type="transmembrane region" description="Helical" evidence="6">
    <location>
        <begin position="89"/>
        <end position="110"/>
    </location>
</feature>
<evidence type="ECO:0000256" key="5">
    <source>
        <dbReference type="ARBA" id="ARBA00023136"/>
    </source>
</evidence>
<reference evidence="7 8" key="1">
    <citation type="journal article" date="2019" name="Nat. Med.">
        <title>A library of human gut bacterial isolates paired with longitudinal multiomics data enables mechanistic microbiome research.</title>
        <authorList>
            <person name="Poyet M."/>
            <person name="Groussin M."/>
            <person name="Gibbons S.M."/>
            <person name="Avila-Pacheco J."/>
            <person name="Jiang X."/>
            <person name="Kearney S.M."/>
            <person name="Perrotta A.R."/>
            <person name="Berdy B."/>
            <person name="Zhao S."/>
            <person name="Lieberman T.D."/>
            <person name="Swanson P.K."/>
            <person name="Smith M."/>
            <person name="Roesemann S."/>
            <person name="Alexander J.E."/>
            <person name="Rich S.A."/>
            <person name="Livny J."/>
            <person name="Vlamakis H."/>
            <person name="Clish C."/>
            <person name="Bullock K."/>
            <person name="Deik A."/>
            <person name="Scott J."/>
            <person name="Pierce K.A."/>
            <person name="Xavier R.J."/>
            <person name="Alm E.J."/>
        </authorList>
    </citation>
    <scope>NUCLEOTIDE SEQUENCE [LARGE SCALE GENOMIC DNA]</scope>
    <source>
        <strain evidence="7 8">BIOML-A58</strain>
    </source>
</reference>
<evidence type="ECO:0000313" key="8">
    <source>
        <dbReference type="Proteomes" id="UP000434604"/>
    </source>
</evidence>
<dbReference type="Pfam" id="PF01943">
    <property type="entry name" value="Polysacc_synt"/>
    <property type="match status" value="1"/>
</dbReference>
<comment type="subcellular location">
    <subcellularLocation>
        <location evidence="1">Cell membrane</location>
        <topology evidence="1">Multi-pass membrane protein</topology>
    </subcellularLocation>
</comment>
<feature type="transmembrane region" description="Helical" evidence="6">
    <location>
        <begin position="224"/>
        <end position="242"/>
    </location>
</feature>
<keyword evidence="3 6" id="KW-0812">Transmembrane</keyword>
<feature type="transmembrane region" description="Helical" evidence="6">
    <location>
        <begin position="122"/>
        <end position="144"/>
    </location>
</feature>
<feature type="transmembrane region" description="Helical" evidence="6">
    <location>
        <begin position="185"/>
        <end position="203"/>
    </location>
</feature>
<sequence length="502" mass="56749">MGKNNYYLSSLFWSTTARILNAILGFITVPLLLGYYGKAEYGLLSIATACNGYMHLLDLGMNTGAVKFYTQWKTEGKTDKVFKVARTNITFYVIIAVVNICMLLCVAFWGENLFSVTHIQFLQIRSCLLIIALFCVFSWVTTVFNQLLIADKQLAFTMQIQCVQVVLKALAVILVIVANMTLTTYFFYITLFVALACIPYAVKCRKDNLIDGFCPSWYWADFKVVLNFSLSIFALSLFQVTATQSRPILLSIFASNGASAVADFRIIEVVPQLIIMIGGTFSSIFLPKTSEMVAKKDELAMHEFAYRWTTYTTIVVATMCFPFMLNASDVLSAYVGSEYAYLSKWLIIWCLTVLVQMHTTPGNALVLAYGKTKLLVKVTAVSCLFSMLLNVLLCKYLEVGSTVIAYFVYTLIIIGLYYVSFYKKLLGLNRLKLLRCFLVPVIIAFLIFIIVYFIPITKNCFGEINERLAYVLVCIAKTLIWLLPYVGILLIFNIIDLRKIKK</sequence>
<evidence type="ECO:0000256" key="4">
    <source>
        <dbReference type="ARBA" id="ARBA00022989"/>
    </source>
</evidence>
<feature type="transmembrane region" description="Helical" evidence="6">
    <location>
        <begin position="374"/>
        <end position="393"/>
    </location>
</feature>
<dbReference type="PANTHER" id="PTHR30250:SF26">
    <property type="entry name" value="PSMA PROTEIN"/>
    <property type="match status" value="1"/>
</dbReference>
<evidence type="ECO:0000313" key="7">
    <source>
        <dbReference type="EMBL" id="KAB6139143.1"/>
    </source>
</evidence>
<dbReference type="GO" id="GO:0005886">
    <property type="term" value="C:plasma membrane"/>
    <property type="evidence" value="ECO:0007669"/>
    <property type="project" value="UniProtKB-SubCell"/>
</dbReference>
<feature type="transmembrane region" description="Helical" evidence="6">
    <location>
        <begin position="12"/>
        <end position="36"/>
    </location>
</feature>
<keyword evidence="5 6" id="KW-0472">Membrane</keyword>
<keyword evidence="4 6" id="KW-1133">Transmembrane helix</keyword>
<feature type="transmembrane region" description="Helical" evidence="6">
    <location>
        <begin position="433"/>
        <end position="456"/>
    </location>
</feature>
<gene>
    <name evidence="7" type="ORF">GA398_24915</name>
</gene>
<feature type="transmembrane region" description="Helical" evidence="6">
    <location>
        <begin position="399"/>
        <end position="421"/>
    </location>
</feature>
<feature type="transmembrane region" description="Helical" evidence="6">
    <location>
        <begin position="345"/>
        <end position="367"/>
    </location>
</feature>
<evidence type="ECO:0000256" key="1">
    <source>
        <dbReference type="ARBA" id="ARBA00004651"/>
    </source>
</evidence>
<comment type="caution">
    <text evidence="7">The sequence shown here is derived from an EMBL/GenBank/DDBJ whole genome shotgun (WGS) entry which is preliminary data.</text>
</comment>
<feature type="transmembrane region" description="Helical" evidence="6">
    <location>
        <begin position="269"/>
        <end position="287"/>
    </location>
</feature>
<proteinExistence type="predicted"/>
<dbReference type="InterPro" id="IPR002797">
    <property type="entry name" value="Polysacc_synth"/>
</dbReference>
<feature type="transmembrane region" description="Helical" evidence="6">
    <location>
        <begin position="468"/>
        <end position="495"/>
    </location>
</feature>
<feature type="transmembrane region" description="Helical" evidence="6">
    <location>
        <begin position="308"/>
        <end position="325"/>
    </location>
</feature>
<dbReference type="Proteomes" id="UP000434604">
    <property type="component" value="Unassembled WGS sequence"/>
</dbReference>
<organism evidence="7 8">
    <name type="scientific">Bacteroides xylanisolvens</name>
    <dbReference type="NCBI Taxonomy" id="371601"/>
    <lineage>
        <taxon>Bacteria</taxon>
        <taxon>Pseudomonadati</taxon>
        <taxon>Bacteroidota</taxon>
        <taxon>Bacteroidia</taxon>
        <taxon>Bacteroidales</taxon>
        <taxon>Bacteroidaceae</taxon>
        <taxon>Bacteroides</taxon>
    </lineage>
</organism>
<feature type="transmembrane region" description="Helical" evidence="6">
    <location>
        <begin position="156"/>
        <end position="179"/>
    </location>
</feature>
<dbReference type="AlphaFoldDB" id="A0A7J5PJT4"/>
<keyword evidence="2" id="KW-1003">Cell membrane</keyword>
<evidence type="ECO:0000256" key="2">
    <source>
        <dbReference type="ARBA" id="ARBA00022475"/>
    </source>
</evidence>
<protein>
    <submittedName>
        <fullName evidence="7">Oligosaccharide flippase family protein</fullName>
    </submittedName>
</protein>
<evidence type="ECO:0000256" key="3">
    <source>
        <dbReference type="ARBA" id="ARBA00022692"/>
    </source>
</evidence>
<dbReference type="PANTHER" id="PTHR30250">
    <property type="entry name" value="PST FAMILY PREDICTED COLANIC ACID TRANSPORTER"/>
    <property type="match status" value="1"/>
</dbReference>
<dbReference type="InterPro" id="IPR050833">
    <property type="entry name" value="Poly_Biosynth_Transport"/>
</dbReference>
<dbReference type="EMBL" id="WDED01000068">
    <property type="protein sequence ID" value="KAB6139143.1"/>
    <property type="molecule type" value="Genomic_DNA"/>
</dbReference>
<evidence type="ECO:0000256" key="6">
    <source>
        <dbReference type="SAM" id="Phobius"/>
    </source>
</evidence>